<dbReference type="Gene3D" id="3.40.1190.30">
    <property type="match status" value="1"/>
</dbReference>
<keyword evidence="3 5" id="KW-0418">Kinase</keyword>
<dbReference type="InterPro" id="IPR011611">
    <property type="entry name" value="PfkB_dom"/>
</dbReference>
<dbReference type="InterPro" id="IPR029056">
    <property type="entry name" value="Ribokinase-like"/>
</dbReference>
<reference evidence="5 6" key="1">
    <citation type="submission" date="2017-07" db="EMBL/GenBank/DDBJ databases">
        <title>Flavobacterium cyanobacteriorum sp. nov., isolated from cyanobacterial aggregates in a eutrophic lake.</title>
        <authorList>
            <person name="Cai H."/>
        </authorList>
    </citation>
    <scope>NUCLEOTIDE SEQUENCE [LARGE SCALE GENOMIC DNA]</scope>
    <source>
        <strain evidence="5 6">TH167</strain>
    </source>
</reference>
<dbReference type="Pfam" id="PF00294">
    <property type="entry name" value="PfkB"/>
    <property type="match status" value="1"/>
</dbReference>
<dbReference type="OrthoDB" id="9813569at2"/>
<dbReference type="CDD" id="cd01166">
    <property type="entry name" value="KdgK"/>
    <property type="match status" value="1"/>
</dbReference>
<dbReference type="SUPFAM" id="SSF53613">
    <property type="entry name" value="Ribokinase-like"/>
    <property type="match status" value="1"/>
</dbReference>
<proteinExistence type="inferred from homology"/>
<dbReference type="InterPro" id="IPR050306">
    <property type="entry name" value="PfkB_Carbo_kinase"/>
</dbReference>
<evidence type="ECO:0000313" key="5">
    <source>
        <dbReference type="EMBL" id="OYQ48487.1"/>
    </source>
</evidence>
<dbReference type="GO" id="GO:0016301">
    <property type="term" value="F:kinase activity"/>
    <property type="evidence" value="ECO:0007669"/>
    <property type="project" value="UniProtKB-KW"/>
</dbReference>
<dbReference type="EMBL" id="NOXX01000125">
    <property type="protein sequence ID" value="OYQ48487.1"/>
    <property type="molecule type" value="Genomic_DNA"/>
</dbReference>
<evidence type="ECO:0000259" key="4">
    <source>
        <dbReference type="Pfam" id="PF00294"/>
    </source>
</evidence>
<evidence type="ECO:0000256" key="3">
    <source>
        <dbReference type="ARBA" id="ARBA00022777"/>
    </source>
</evidence>
<dbReference type="InterPro" id="IPR002173">
    <property type="entry name" value="Carboh/pur_kinase_PfkB_CS"/>
</dbReference>
<dbReference type="PANTHER" id="PTHR43085:SF57">
    <property type="entry name" value="CARBOHYDRATE KINASE PFKB DOMAIN-CONTAINING PROTEIN"/>
    <property type="match status" value="1"/>
</dbReference>
<protein>
    <submittedName>
        <fullName evidence="5">Carbohydrate kinase</fullName>
    </submittedName>
</protein>
<feature type="domain" description="Carbohydrate kinase PfkB" evidence="4">
    <location>
        <begin position="6"/>
        <end position="299"/>
    </location>
</feature>
<evidence type="ECO:0000313" key="6">
    <source>
        <dbReference type="Proteomes" id="UP000216035"/>
    </source>
</evidence>
<evidence type="ECO:0000256" key="1">
    <source>
        <dbReference type="ARBA" id="ARBA00010688"/>
    </source>
</evidence>
<dbReference type="RefSeq" id="WP_094485137.1">
    <property type="nucleotide sequence ID" value="NZ_NOXX01000125.1"/>
</dbReference>
<dbReference type="Proteomes" id="UP000216035">
    <property type="component" value="Unassembled WGS sequence"/>
</dbReference>
<dbReference type="PROSITE" id="PS00583">
    <property type="entry name" value="PFKB_KINASES_1"/>
    <property type="match status" value="1"/>
</dbReference>
<comment type="similarity">
    <text evidence="1">Belongs to the carbohydrate kinase PfkB family.</text>
</comment>
<accession>A0A256A3R0</accession>
<organism evidence="5 6">
    <name type="scientific">Flavobacterium aurantiibacter</name>
    <dbReference type="NCBI Taxonomy" id="2023067"/>
    <lineage>
        <taxon>Bacteria</taxon>
        <taxon>Pseudomonadati</taxon>
        <taxon>Bacteroidota</taxon>
        <taxon>Flavobacteriia</taxon>
        <taxon>Flavobacteriales</taxon>
        <taxon>Flavobacteriaceae</taxon>
        <taxon>Flavobacterium</taxon>
    </lineage>
</organism>
<keyword evidence="6" id="KW-1185">Reference proteome</keyword>
<keyword evidence="2" id="KW-0808">Transferase</keyword>
<name>A0A256A3R0_9FLAO</name>
<dbReference type="Gene3D" id="3.40.1620.20">
    <property type="match status" value="1"/>
</dbReference>
<gene>
    <name evidence="5" type="ORF">CHX27_02230</name>
</gene>
<dbReference type="Gene3D" id="6.10.140.490">
    <property type="match status" value="1"/>
</dbReference>
<dbReference type="AlphaFoldDB" id="A0A256A3R0"/>
<dbReference type="PROSITE" id="PS00584">
    <property type="entry name" value="PFKB_KINASES_2"/>
    <property type="match status" value="1"/>
</dbReference>
<comment type="caution">
    <text evidence="5">The sequence shown here is derived from an EMBL/GenBank/DDBJ whole genome shotgun (WGS) entry which is preliminary data.</text>
</comment>
<sequence length="312" mass="34180">MEVLKADIICAGEILVDFIGHELQPIAHTKDYHRYLGGSPTNVAVNLQRLGKSVALVATCGQDGLGTYIIDKLKSNQVDCRYIRQTMEHPTSVIFISRSTETPEFIPFREADCQILTSQFPDDLVQNCQVFHTTCFALSKNPAREAILNRAAAAKAAGALLSIDLNYASKIWPDLLEAHQIIRSYLSHGALLKISNDDCYRFFGTHKSESEIFSFFHNSGAKIICLTKGPDGVSVSAANGETFSKPALPIESVKDTTGAGDAFWSGFIFAYLSGYSLPDCTKAAQKLAHIKLQNVGRIPDNIPLREAVFHGI</sequence>
<evidence type="ECO:0000256" key="2">
    <source>
        <dbReference type="ARBA" id="ARBA00022679"/>
    </source>
</evidence>
<dbReference type="PANTHER" id="PTHR43085">
    <property type="entry name" value="HEXOKINASE FAMILY MEMBER"/>
    <property type="match status" value="1"/>
</dbReference>